<evidence type="ECO:0000256" key="9">
    <source>
        <dbReference type="PROSITE-ProRule" id="PRU00284"/>
    </source>
</evidence>
<feature type="transmembrane region" description="Helical" evidence="11">
    <location>
        <begin position="284"/>
        <end position="307"/>
    </location>
</feature>
<dbReference type="CDD" id="cd06225">
    <property type="entry name" value="HAMP"/>
    <property type="match status" value="1"/>
</dbReference>
<dbReference type="Gene3D" id="1.10.287.950">
    <property type="entry name" value="Methyl-accepting chemotaxis protein"/>
    <property type="match status" value="1"/>
</dbReference>
<proteinExistence type="inferred from homology"/>
<comment type="caution">
    <text evidence="14">The sequence shown here is derived from an EMBL/GenBank/DDBJ whole genome shotgun (WGS) entry which is preliminary data.</text>
</comment>
<keyword evidence="4 11" id="KW-0812">Transmembrane</keyword>
<evidence type="ECO:0000313" key="14">
    <source>
        <dbReference type="EMBL" id="MCQ1528468.1"/>
    </source>
</evidence>
<dbReference type="SMART" id="SM00283">
    <property type="entry name" value="MA"/>
    <property type="match status" value="1"/>
</dbReference>
<dbReference type="Pfam" id="PF02743">
    <property type="entry name" value="dCache_1"/>
    <property type="match status" value="1"/>
</dbReference>
<dbReference type="SUPFAM" id="SSF103190">
    <property type="entry name" value="Sensory domain-like"/>
    <property type="match status" value="1"/>
</dbReference>
<dbReference type="Proteomes" id="UP001651880">
    <property type="component" value="Unassembled WGS sequence"/>
</dbReference>
<dbReference type="SUPFAM" id="SSF58104">
    <property type="entry name" value="Methyl-accepting chemotaxis protein (MCP) signaling domain"/>
    <property type="match status" value="1"/>
</dbReference>
<evidence type="ECO:0000256" key="4">
    <source>
        <dbReference type="ARBA" id="ARBA00022692"/>
    </source>
</evidence>
<keyword evidence="3" id="KW-0145">Chemotaxis</keyword>
<dbReference type="InterPro" id="IPR033479">
    <property type="entry name" value="dCache_1"/>
</dbReference>
<evidence type="ECO:0000256" key="1">
    <source>
        <dbReference type="ARBA" id="ARBA00004651"/>
    </source>
</evidence>
<dbReference type="InterPro" id="IPR029151">
    <property type="entry name" value="Sensor-like_sf"/>
</dbReference>
<evidence type="ECO:0000256" key="5">
    <source>
        <dbReference type="ARBA" id="ARBA00022989"/>
    </source>
</evidence>
<name>A0ABT1NE49_9FIRM</name>
<evidence type="ECO:0000259" key="13">
    <source>
        <dbReference type="PROSITE" id="PS50885"/>
    </source>
</evidence>
<dbReference type="PRINTS" id="PR00260">
    <property type="entry name" value="CHEMTRNSDUCR"/>
</dbReference>
<evidence type="ECO:0000256" key="10">
    <source>
        <dbReference type="SAM" id="Coils"/>
    </source>
</evidence>
<keyword evidence="7 9" id="KW-0807">Transducer</keyword>
<comment type="subcellular location">
    <subcellularLocation>
        <location evidence="1">Cell membrane</location>
        <topology evidence="1">Multi-pass membrane protein</topology>
    </subcellularLocation>
</comment>
<evidence type="ECO:0000259" key="12">
    <source>
        <dbReference type="PROSITE" id="PS50111"/>
    </source>
</evidence>
<evidence type="ECO:0000256" key="7">
    <source>
        <dbReference type="ARBA" id="ARBA00023224"/>
    </source>
</evidence>
<dbReference type="RefSeq" id="WP_255225951.1">
    <property type="nucleotide sequence ID" value="NZ_JAJEKE010000001.1"/>
</dbReference>
<evidence type="ECO:0000256" key="3">
    <source>
        <dbReference type="ARBA" id="ARBA00022500"/>
    </source>
</evidence>
<dbReference type="PANTHER" id="PTHR32089">
    <property type="entry name" value="METHYL-ACCEPTING CHEMOTAXIS PROTEIN MCPB"/>
    <property type="match status" value="1"/>
</dbReference>
<comment type="similarity">
    <text evidence="8">Belongs to the methyl-accepting chemotaxis (MCP) protein family.</text>
</comment>
<accession>A0ABT1NE49</accession>
<dbReference type="CDD" id="cd12912">
    <property type="entry name" value="PDC2_MCP_like"/>
    <property type="match status" value="1"/>
</dbReference>
<feature type="coiled-coil region" evidence="10">
    <location>
        <begin position="453"/>
        <end position="480"/>
    </location>
</feature>
<evidence type="ECO:0000256" key="8">
    <source>
        <dbReference type="ARBA" id="ARBA00029447"/>
    </source>
</evidence>
<evidence type="ECO:0000256" key="6">
    <source>
        <dbReference type="ARBA" id="ARBA00023136"/>
    </source>
</evidence>
<dbReference type="Gene3D" id="6.10.340.10">
    <property type="match status" value="1"/>
</dbReference>
<keyword evidence="15" id="KW-1185">Reference proteome</keyword>
<evidence type="ECO:0000313" key="15">
    <source>
        <dbReference type="Proteomes" id="UP001651880"/>
    </source>
</evidence>
<dbReference type="PROSITE" id="PS50885">
    <property type="entry name" value="HAMP"/>
    <property type="match status" value="1"/>
</dbReference>
<sequence>MKSIKARMAFFLLILIVVICSTLGILSYLNASKALTDEVSQSMIRTVEQASKIVDSRIQIQHKRMETLANMEIIKNPDYTWEDKLPILMDEMQRNGDVAVDIVSADGTDRSTDGTVSDVSDREYFKKAMAGENAVSDPIISKTDSSVIIVYSVPIKYDGKVTSVLTVLREGNELQNVIKDITFGEEGYAYMINKAGTTIAHKEEKWVINMGNTIEDAKEDQSLTELAELEKEMIQGKKGVGSYIYNGVKEIMGYGPVENTGWSIAVTAPEYEVLAGLNTLKKTILIVSAGILLIGLVVTYVFVGFIAKPIKETTKYLETFASGNFAVAVDEKMKKRKDELGVLTRSADMLGSSLRTAFGSIIQGFDKLKEITEVVGKSLNNLNQKSDETSSTVQELSAGIEENAAAAEEMNASVEEILKAVESMAEKSQEGSVSVKEISQRAEEVKLKALDSKKSATDMYDESREKLKEAIKEANSVEEINVLSDAILQITSQTNLLALNAAIEAARAGEVGRGFAVVADEIRKLAEDSKNTVSEIQRVAETVISSVGNLRDSARVLLDFIDNKVIKDYEDNVKLGDQYSLDASFTDDMVTDFSATAQELTASMNNIAKAIDEVSVTVNEGAKGTEDIAQRTIVIVKDVNTVREEMDETLNLITKMHEEIGRFKI</sequence>
<gene>
    <name evidence="14" type="ORF">LJD61_02745</name>
</gene>
<protein>
    <submittedName>
        <fullName evidence="14">Methyl-accepting chemotaxis protein</fullName>
    </submittedName>
</protein>
<keyword evidence="10" id="KW-0175">Coiled coil</keyword>
<feature type="domain" description="HAMP" evidence="13">
    <location>
        <begin position="304"/>
        <end position="359"/>
    </location>
</feature>
<feature type="domain" description="Methyl-accepting transducer" evidence="12">
    <location>
        <begin position="378"/>
        <end position="629"/>
    </location>
</feature>
<dbReference type="Gene3D" id="3.30.450.20">
    <property type="entry name" value="PAS domain"/>
    <property type="match status" value="1"/>
</dbReference>
<keyword evidence="6 11" id="KW-0472">Membrane</keyword>
<evidence type="ECO:0000256" key="11">
    <source>
        <dbReference type="SAM" id="Phobius"/>
    </source>
</evidence>
<keyword evidence="5 11" id="KW-1133">Transmembrane helix</keyword>
<dbReference type="PANTHER" id="PTHR32089:SF112">
    <property type="entry name" value="LYSOZYME-LIKE PROTEIN-RELATED"/>
    <property type="match status" value="1"/>
</dbReference>
<dbReference type="PROSITE" id="PS50111">
    <property type="entry name" value="CHEMOTAXIS_TRANSDUC_2"/>
    <property type="match status" value="1"/>
</dbReference>
<dbReference type="InterPro" id="IPR003660">
    <property type="entry name" value="HAMP_dom"/>
</dbReference>
<evidence type="ECO:0000256" key="2">
    <source>
        <dbReference type="ARBA" id="ARBA00022475"/>
    </source>
</evidence>
<dbReference type="EMBL" id="JAJEKE010000001">
    <property type="protein sequence ID" value="MCQ1528468.1"/>
    <property type="molecule type" value="Genomic_DNA"/>
</dbReference>
<dbReference type="Pfam" id="PF00015">
    <property type="entry name" value="MCPsignal"/>
    <property type="match status" value="1"/>
</dbReference>
<dbReference type="InterPro" id="IPR004090">
    <property type="entry name" value="Chemotax_Me-accpt_rcpt"/>
</dbReference>
<dbReference type="CDD" id="cd12914">
    <property type="entry name" value="PDC1_DGC_like"/>
    <property type="match status" value="1"/>
</dbReference>
<dbReference type="InterPro" id="IPR004089">
    <property type="entry name" value="MCPsignal_dom"/>
</dbReference>
<organism evidence="14 15">
    <name type="scientific">Lutispora saccharofermentans</name>
    <dbReference type="NCBI Taxonomy" id="3024236"/>
    <lineage>
        <taxon>Bacteria</taxon>
        <taxon>Bacillati</taxon>
        <taxon>Bacillota</taxon>
        <taxon>Clostridia</taxon>
        <taxon>Lutisporales</taxon>
        <taxon>Lutisporaceae</taxon>
        <taxon>Lutispora</taxon>
    </lineage>
</organism>
<reference evidence="14 15" key="1">
    <citation type="submission" date="2021-10" db="EMBL/GenBank/DDBJ databases">
        <title>Lutispora strain m25 sp. nov., a thermophilic, non-spore-forming bacterium isolated from a lab-scale methanogenic bioreactor digesting anaerobic sludge.</title>
        <authorList>
            <person name="El Houari A."/>
            <person name="Mcdonald J."/>
        </authorList>
    </citation>
    <scope>NUCLEOTIDE SEQUENCE [LARGE SCALE GENOMIC DNA]</scope>
    <source>
        <strain evidence="15">m25</strain>
    </source>
</reference>
<keyword evidence="2" id="KW-1003">Cell membrane</keyword>